<dbReference type="InterPro" id="IPR036188">
    <property type="entry name" value="FAD/NAD-bd_sf"/>
</dbReference>
<dbReference type="RefSeq" id="WP_083995902.1">
    <property type="nucleotide sequence ID" value="NZ_CP080624.1"/>
</dbReference>
<dbReference type="PANTHER" id="PTHR43513">
    <property type="entry name" value="DIHYDROOROTATE DEHYDROGENASE B (NAD(+)), ELECTRON TRANSFER SUBUNIT"/>
    <property type="match status" value="1"/>
</dbReference>
<dbReference type="Proteomes" id="UP000253250">
    <property type="component" value="Unassembled WGS sequence"/>
</dbReference>
<evidence type="ECO:0000259" key="1">
    <source>
        <dbReference type="PROSITE" id="PS51384"/>
    </source>
</evidence>
<evidence type="ECO:0000313" key="2">
    <source>
        <dbReference type="EMBL" id="RCN56405.1"/>
    </source>
</evidence>
<dbReference type="OrthoDB" id="9803192at2"/>
<dbReference type="InterPro" id="IPR023753">
    <property type="entry name" value="FAD/NAD-binding_dom"/>
</dbReference>
<dbReference type="InterPro" id="IPR017927">
    <property type="entry name" value="FAD-bd_FR_type"/>
</dbReference>
<dbReference type="Gene3D" id="2.40.30.10">
    <property type="entry name" value="Translation factors"/>
    <property type="match status" value="1"/>
</dbReference>
<proteinExistence type="predicted"/>
<dbReference type="GO" id="GO:0016491">
    <property type="term" value="F:oxidoreductase activity"/>
    <property type="evidence" value="ECO:0007669"/>
    <property type="project" value="InterPro"/>
</dbReference>
<dbReference type="PRINTS" id="PR00368">
    <property type="entry name" value="FADPNR"/>
</dbReference>
<dbReference type="SUPFAM" id="SSF51971">
    <property type="entry name" value="Nucleotide-binding domain"/>
    <property type="match status" value="1"/>
</dbReference>
<dbReference type="AlphaFoldDB" id="A0A368HD90"/>
<keyword evidence="3" id="KW-1185">Reference proteome</keyword>
<dbReference type="InterPro" id="IPR050353">
    <property type="entry name" value="PyrK_electron_transfer"/>
</dbReference>
<gene>
    <name evidence="2" type="ORF">C4900_11310</name>
</gene>
<dbReference type="Gene3D" id="3.50.50.60">
    <property type="entry name" value="FAD/NAD(P)-binding domain"/>
    <property type="match status" value="2"/>
</dbReference>
<evidence type="ECO:0000313" key="3">
    <source>
        <dbReference type="Proteomes" id="UP000253250"/>
    </source>
</evidence>
<dbReference type="PROSITE" id="PS51384">
    <property type="entry name" value="FAD_FR"/>
    <property type="match status" value="1"/>
</dbReference>
<organism evidence="2 3">
    <name type="scientific">Acidiferrobacter thiooxydans</name>
    <dbReference type="NCBI Taxonomy" id="163359"/>
    <lineage>
        <taxon>Bacteria</taxon>
        <taxon>Pseudomonadati</taxon>
        <taxon>Pseudomonadota</taxon>
        <taxon>Gammaproteobacteria</taxon>
        <taxon>Acidiferrobacterales</taxon>
        <taxon>Acidiferrobacteraceae</taxon>
        <taxon>Acidiferrobacter</taxon>
    </lineage>
</organism>
<dbReference type="PRINTS" id="PR00469">
    <property type="entry name" value="PNDRDTASEII"/>
</dbReference>
<dbReference type="EMBL" id="PSYR01000002">
    <property type="protein sequence ID" value="RCN56405.1"/>
    <property type="molecule type" value="Genomic_DNA"/>
</dbReference>
<dbReference type="Pfam" id="PF07992">
    <property type="entry name" value="Pyr_redox_2"/>
    <property type="match status" value="1"/>
</dbReference>
<feature type="domain" description="FAD-binding FR-type" evidence="1">
    <location>
        <begin position="850"/>
        <end position="956"/>
    </location>
</feature>
<dbReference type="GO" id="GO:0051536">
    <property type="term" value="F:iron-sulfur cluster binding"/>
    <property type="evidence" value="ECO:0007669"/>
    <property type="project" value="InterPro"/>
</dbReference>
<sequence length="1180" mass="129395">MSVDENTQKAASATPTLRLARGWRYEDLFPREGLARLDGEFLDHVQARDAELAARLRAFRAGAAAESAVAHSTFLLAVAAHIDAFMAELFGIEGEVAALQGATVSHDGVMQFKKQFVQRRARRYRGDFPQSFADLDAWLDDEARKRGLPQSDREWAIARLGEEWLADEKGHEPEITRLTQWCAMVLNDGDIRAQFSGWASFLLPERVDHTHLVPVNRVVRYGVDMAEGPQAGFRRRDGFHLTDLRMDARHIQSEAHYCLYCHDHDGDFCSKGFPEKKGVPELGLKVDPLGVTLTGCPLEEKISEMNLLRRDGLNIAALAMVMIDNPMVPATGHRICNDCMKGCIYQKQDAVNIPQIETRVLTDVLDLPWGVEIYDLLLRWNPLLQHDPLPGVDNGRKVLVVGMGPAGFTMAHYLSRAGCAVLGIDGLKIEPLPEAIVAGPVLSWRQLTEDLDERILLGFGGVAEYGITVRWDKNFLKLIYLSLARRSRLRIMGGVRFGGTIRVDDAWTLGFDHICIATGAGLPRVIPMTNSLARGMRQASDFLMALQLTGAGKDTSLANLQVRLPAVVIGGGLTAVDTATEVQTYYIKQVSKILTRYETMVETLGVEAVRKGLPPEDEGILDEFLAHGRAVRAERERAERAGEAPNFIPLLRSWGGVTLAYRKGMNNSPAYTRNHEELIKALQEGLYYAEGLDPLRADLDAYGHVQALVLRRMREVEGRWVTGDQEVKLPARTVLVAAGTVPNTIYEREYPGTFVLDGDHFEGHVAHGDHLQAVQVAPHCKAPETGPFTSYEKDAYRVSFLGDTHAAFHGSVVKAVASSKSAFPQVMAVLEAMPRPVADESPAAFLARMRELFEPRVVAIDKSNPAVAEIWIKAPMAARNFRPGQFFRLQTFESRSPVVANTRLQVPVITVSGTGVEDDRVRLMVLQWGAGARVAGTLKPGDPLILMGPTGAPTDIPSGQTILVVAGRWGAAVMLDIGPALREAGNRVVYVAAFAKASELDNQDGLEEAADQIVWCTAQGPRIASRRPQDRSVEATDMVALLTQYAEGALDLPADAAALPSVDRILVMGSTGLLKAFQTAMKGVLQPLFKPSVKAIATVGSPMQCMMKGVCAQCLQWQIDPATGLRTRAVFSCAEQDQPLAWVDLENLAARQGQNRLLERLSNQWLSIVLDRAASRKGGA</sequence>
<reference evidence="2 3" key="1">
    <citation type="submission" date="2018-02" db="EMBL/GenBank/DDBJ databases">
        <title>Insights into the biology of acidophilic members of the Acidiferrobacteraceae family derived from comparative genomic analyses.</title>
        <authorList>
            <person name="Issotta F."/>
            <person name="Thyssen C."/>
            <person name="Mena C."/>
            <person name="Moya A."/>
            <person name="Bellenberg S."/>
            <person name="Sproer C."/>
            <person name="Covarrubias P.C."/>
            <person name="Sand W."/>
            <person name="Quatrini R."/>
            <person name="Vera M."/>
        </authorList>
    </citation>
    <scope>NUCLEOTIDE SEQUENCE [LARGE SCALE GENOMIC DNA]</scope>
    <source>
        <strain evidence="3">m-1</strain>
    </source>
</reference>
<dbReference type="InterPro" id="IPR017938">
    <property type="entry name" value="Riboflavin_synthase-like_b-brl"/>
</dbReference>
<dbReference type="PANTHER" id="PTHR43513:SF3">
    <property type="entry name" value="DIHYDROOROTATE DEHYDROGENASE B (NAD(+)), ELECTRON TRANSFER SUBUNIT-RELATED"/>
    <property type="match status" value="1"/>
</dbReference>
<protein>
    <submittedName>
        <fullName evidence="2">Pyridine nucleotide-disulfide oxidoreductase</fullName>
    </submittedName>
</protein>
<accession>A0A368HD90</accession>
<name>A0A368HD90_9GAMM</name>
<dbReference type="SUPFAM" id="SSF63380">
    <property type="entry name" value="Riboflavin synthase domain-like"/>
    <property type="match status" value="1"/>
</dbReference>
<dbReference type="InterPro" id="IPR009051">
    <property type="entry name" value="Helical_ferredxn"/>
</dbReference>
<comment type="caution">
    <text evidence="2">The sequence shown here is derived from an EMBL/GenBank/DDBJ whole genome shotgun (WGS) entry which is preliminary data.</text>
</comment>
<dbReference type="CDD" id="cd06192">
    <property type="entry name" value="DHOD_e_trans_like"/>
    <property type="match status" value="1"/>
</dbReference>
<dbReference type="Gene3D" id="1.10.1060.10">
    <property type="entry name" value="Alpha-helical ferredoxin"/>
    <property type="match status" value="1"/>
</dbReference>